<sequence>MSTVIIVRRGTVISCDVVTRCVGGRAACVRGTSAARHSCSQSVSLWARDARGHMITGWLFLSPPGHRLLTDITCATADQPACHVIATAATHTERSLRRPHDLFSFIPYFYFVIKSFVFAKSHRLFSHMPLY</sequence>
<keyword evidence="1" id="KW-0472">Membrane</keyword>
<protein>
    <submittedName>
        <fullName evidence="2">Uncharacterized protein</fullName>
    </submittedName>
</protein>
<reference evidence="2" key="1">
    <citation type="submission" date="2018-04" db="EMBL/GenBank/DDBJ databases">
        <title>Transcriptome of Schizaphis graminum biotype I.</title>
        <authorList>
            <person name="Scully E.D."/>
            <person name="Geib S.M."/>
            <person name="Palmer N.A."/>
            <person name="Koch K."/>
            <person name="Bradshaw J."/>
            <person name="Heng-Moss T."/>
            <person name="Sarath G."/>
        </authorList>
    </citation>
    <scope>NUCLEOTIDE SEQUENCE</scope>
</reference>
<dbReference type="EMBL" id="GGMR01002859">
    <property type="protein sequence ID" value="MBY15478.1"/>
    <property type="molecule type" value="Transcribed_RNA"/>
</dbReference>
<keyword evidence="1" id="KW-0812">Transmembrane</keyword>
<keyword evidence="1" id="KW-1133">Transmembrane helix</keyword>
<evidence type="ECO:0000256" key="1">
    <source>
        <dbReference type="SAM" id="Phobius"/>
    </source>
</evidence>
<gene>
    <name evidence="2" type="ORF">g.126943</name>
</gene>
<accession>A0A2S2NEE4</accession>
<proteinExistence type="predicted"/>
<dbReference type="AlphaFoldDB" id="A0A2S2NEE4"/>
<feature type="transmembrane region" description="Helical" evidence="1">
    <location>
        <begin position="102"/>
        <end position="119"/>
    </location>
</feature>
<organism evidence="2">
    <name type="scientific">Schizaphis graminum</name>
    <name type="common">Green bug aphid</name>
    <dbReference type="NCBI Taxonomy" id="13262"/>
    <lineage>
        <taxon>Eukaryota</taxon>
        <taxon>Metazoa</taxon>
        <taxon>Ecdysozoa</taxon>
        <taxon>Arthropoda</taxon>
        <taxon>Hexapoda</taxon>
        <taxon>Insecta</taxon>
        <taxon>Pterygota</taxon>
        <taxon>Neoptera</taxon>
        <taxon>Paraneoptera</taxon>
        <taxon>Hemiptera</taxon>
        <taxon>Sternorrhyncha</taxon>
        <taxon>Aphidomorpha</taxon>
        <taxon>Aphidoidea</taxon>
        <taxon>Aphididae</taxon>
        <taxon>Aphidini</taxon>
        <taxon>Schizaphis</taxon>
    </lineage>
</organism>
<name>A0A2S2NEE4_SCHGA</name>
<evidence type="ECO:0000313" key="2">
    <source>
        <dbReference type="EMBL" id="MBY15478.1"/>
    </source>
</evidence>